<evidence type="ECO:0000256" key="5">
    <source>
        <dbReference type="ARBA" id="ARBA00022989"/>
    </source>
</evidence>
<dbReference type="GO" id="GO:0034755">
    <property type="term" value="P:iron ion transmembrane transport"/>
    <property type="evidence" value="ECO:0007669"/>
    <property type="project" value="TreeGrafter"/>
</dbReference>
<feature type="transmembrane region" description="Helical" evidence="7">
    <location>
        <begin position="418"/>
        <end position="440"/>
    </location>
</feature>
<dbReference type="GO" id="GO:0046872">
    <property type="term" value="F:metal ion binding"/>
    <property type="evidence" value="ECO:0007669"/>
    <property type="project" value="UniProtKB-UniRule"/>
</dbReference>
<dbReference type="GO" id="GO:0005886">
    <property type="term" value="C:plasma membrane"/>
    <property type="evidence" value="ECO:0007669"/>
    <property type="project" value="UniProtKB-SubCell"/>
</dbReference>
<feature type="transmembrane region" description="Helical" evidence="7">
    <location>
        <begin position="178"/>
        <end position="198"/>
    </location>
</feature>
<evidence type="ECO:0000313" key="9">
    <source>
        <dbReference type="Proteomes" id="UP000232883"/>
    </source>
</evidence>
<evidence type="ECO:0000313" key="8">
    <source>
        <dbReference type="EMBL" id="AUD04922.1"/>
    </source>
</evidence>
<dbReference type="PANTHER" id="PTHR11706:SF33">
    <property type="entry name" value="NATURAL RESISTANCE-ASSOCIATED MACROPHAGE PROTEIN 2"/>
    <property type="match status" value="1"/>
</dbReference>
<evidence type="ECO:0000256" key="1">
    <source>
        <dbReference type="ARBA" id="ARBA00004141"/>
    </source>
</evidence>
<dbReference type="AlphaFoldDB" id="A0A2K8Z4X0"/>
<keyword evidence="5 7" id="KW-1133">Transmembrane helix</keyword>
<accession>A0A2K8Z4X0</accession>
<keyword evidence="7" id="KW-0406">Ion transport</keyword>
<dbReference type="InterPro" id="IPR001046">
    <property type="entry name" value="NRAMP_fam"/>
</dbReference>
<keyword evidence="4 7" id="KW-0769">Symport</keyword>
<gene>
    <name evidence="7" type="primary">mntH</name>
    <name evidence="8" type="ORF">CWM47_25595</name>
</gene>
<keyword evidence="3 7" id="KW-0812">Transmembrane</keyword>
<reference evidence="8 9" key="1">
    <citation type="submission" date="2017-11" db="EMBL/GenBank/DDBJ databases">
        <title>Taxonomic description and genome sequences of Spirosoma HA7 sp. nov., isolated from pollen microhabitat of Corylus avellana.</title>
        <authorList>
            <person name="Ambika Manirajan B."/>
            <person name="Suarez C."/>
            <person name="Ratering S."/>
            <person name="Geissler-Plaum R."/>
            <person name="Cardinale M."/>
            <person name="Sylvia S."/>
        </authorList>
    </citation>
    <scope>NUCLEOTIDE SEQUENCE [LARGE SCALE GENOMIC DNA]</scope>
    <source>
        <strain evidence="8 9">HA7</strain>
    </source>
</reference>
<dbReference type="Proteomes" id="UP000232883">
    <property type="component" value="Chromosome"/>
</dbReference>
<name>A0A2K8Z4X0_9BACT</name>
<dbReference type="PANTHER" id="PTHR11706">
    <property type="entry name" value="SOLUTE CARRIER PROTEIN FAMILY 11 MEMBER"/>
    <property type="match status" value="1"/>
</dbReference>
<sequence>MEVTNTSMKGWRQESNENSLADVHSSVHVPIGGGFFKTLRAYAGPGLMVAVGYMDPGNWATDIAGGARYGYKLLSVVLISNLFAILLQHLALKLGIATGRDLAQACRDHFSRPVSIGLWLLAEIAIAATDLAEVIGSAIALNLLFGLPLTLGILITALDVLLLLYLQNKGFQLIERIVASLIFLIVGCFGYELLVSRPDMAGVAAGLVPHADIITNPGMLYIAIGILGATVMPHNLYLHSSIVQTRDFGRNDAGRKSAIKFATIDSTVSLFLAFFINAAILVLAAATFHFSGNQQVADITDAHRLLDPILGVKLAGILFAVALLASGQNSTLTGTLAGQIVMEGFINLRVKPWIRRLITRLVAIVPALVVAILYGEHGTSELLVLSQVILSLQLSFAVVPLVSFTSNKTKMGKFVNPVWVKALSWIVAVLIIVLNTYLLWDTVSSL</sequence>
<feature type="transmembrane region" description="Helical" evidence="7">
    <location>
        <begin position="259"/>
        <end position="285"/>
    </location>
</feature>
<evidence type="ECO:0000256" key="2">
    <source>
        <dbReference type="ARBA" id="ARBA00022448"/>
    </source>
</evidence>
<organism evidence="8 9">
    <name type="scientific">Spirosoma pollinicola</name>
    <dbReference type="NCBI Taxonomy" id="2057025"/>
    <lineage>
        <taxon>Bacteria</taxon>
        <taxon>Pseudomonadati</taxon>
        <taxon>Bacteroidota</taxon>
        <taxon>Cytophagia</taxon>
        <taxon>Cytophagales</taxon>
        <taxon>Cytophagaceae</taxon>
        <taxon>Spirosoma</taxon>
    </lineage>
</organism>
<dbReference type="HAMAP" id="MF_00221">
    <property type="entry name" value="NRAMP"/>
    <property type="match status" value="1"/>
</dbReference>
<feature type="transmembrane region" description="Helical" evidence="7">
    <location>
        <begin position="145"/>
        <end position="166"/>
    </location>
</feature>
<dbReference type="NCBIfam" id="TIGR01197">
    <property type="entry name" value="nramp"/>
    <property type="match status" value="1"/>
</dbReference>
<feature type="transmembrane region" description="Helical" evidence="7">
    <location>
        <begin position="387"/>
        <end position="406"/>
    </location>
</feature>
<dbReference type="KEGG" id="spir:CWM47_25595"/>
<dbReference type="GO" id="GO:0015086">
    <property type="term" value="F:cadmium ion transmembrane transporter activity"/>
    <property type="evidence" value="ECO:0007669"/>
    <property type="project" value="TreeGrafter"/>
</dbReference>
<evidence type="ECO:0000256" key="7">
    <source>
        <dbReference type="HAMAP-Rule" id="MF_00221"/>
    </source>
</evidence>
<protein>
    <recommendedName>
        <fullName evidence="7">Divalent metal cation transporter MntH</fullName>
    </recommendedName>
</protein>
<keyword evidence="2 7" id="KW-0813">Transport</keyword>
<feature type="transmembrane region" description="Helical" evidence="7">
    <location>
        <begin position="357"/>
        <end position="375"/>
    </location>
</feature>
<evidence type="ECO:0000256" key="3">
    <source>
        <dbReference type="ARBA" id="ARBA00022692"/>
    </source>
</evidence>
<dbReference type="OrthoDB" id="9787548at2"/>
<evidence type="ECO:0000256" key="4">
    <source>
        <dbReference type="ARBA" id="ARBA00022847"/>
    </source>
</evidence>
<dbReference type="NCBIfam" id="NF001923">
    <property type="entry name" value="PRK00701.1"/>
    <property type="match status" value="1"/>
</dbReference>
<dbReference type="RefSeq" id="WP_100991214.1">
    <property type="nucleotide sequence ID" value="NZ_CP025096.1"/>
</dbReference>
<dbReference type="PRINTS" id="PR00447">
    <property type="entry name" value="NATRESASSCMP"/>
</dbReference>
<dbReference type="EMBL" id="CP025096">
    <property type="protein sequence ID" value="AUD04922.1"/>
    <property type="molecule type" value="Genomic_DNA"/>
</dbReference>
<keyword evidence="9" id="KW-1185">Reference proteome</keyword>
<feature type="transmembrane region" description="Helical" evidence="7">
    <location>
        <begin position="73"/>
        <end position="96"/>
    </location>
</feature>
<comment type="subcellular location">
    <subcellularLocation>
        <location evidence="7">Cell membrane</location>
        <topology evidence="7">Multi-pass membrane protein</topology>
    </subcellularLocation>
    <subcellularLocation>
        <location evidence="1">Membrane</location>
        <topology evidence="1">Multi-pass membrane protein</topology>
    </subcellularLocation>
</comment>
<keyword evidence="7" id="KW-1003">Cell membrane</keyword>
<keyword evidence="6 7" id="KW-0472">Membrane</keyword>
<dbReference type="Pfam" id="PF01566">
    <property type="entry name" value="Nramp"/>
    <property type="match status" value="1"/>
</dbReference>
<dbReference type="GO" id="GO:0005384">
    <property type="term" value="F:manganese ion transmembrane transporter activity"/>
    <property type="evidence" value="ECO:0007669"/>
    <property type="project" value="TreeGrafter"/>
</dbReference>
<evidence type="ECO:0000256" key="6">
    <source>
        <dbReference type="ARBA" id="ARBA00023136"/>
    </source>
</evidence>
<feature type="transmembrane region" description="Helical" evidence="7">
    <location>
        <begin position="218"/>
        <end position="238"/>
    </location>
</feature>
<feature type="transmembrane region" description="Helical" evidence="7">
    <location>
        <begin position="305"/>
        <end position="325"/>
    </location>
</feature>
<comment type="similarity">
    <text evidence="7">Belongs to the NRAMP family.</text>
</comment>
<dbReference type="GO" id="GO:0015293">
    <property type="term" value="F:symporter activity"/>
    <property type="evidence" value="ECO:0007669"/>
    <property type="project" value="UniProtKB-UniRule"/>
</dbReference>
<proteinExistence type="inferred from homology"/>
<comment type="function">
    <text evidence="7">H(+)-stimulated, divalent metal cation uptake system.</text>
</comment>
<dbReference type="NCBIfam" id="NF037982">
    <property type="entry name" value="Nramp_1"/>
    <property type="match status" value="1"/>
</dbReference>